<dbReference type="Pfam" id="PF00890">
    <property type="entry name" value="FAD_binding_2"/>
    <property type="match status" value="1"/>
</dbReference>
<sequence>MFLCTLLAIITGLRLLASPPKKRTCSWTTNEDDTHDDPQQSSPYASSGVTANPDIIVVGGGFAGICAAIAAAENGASVVVLDRGHGGGTSAISGGVIYAGGGTKQQKEAGYGDDTPENMFRYLRREVGDALDELTLRRFCDQSVPLMEWLERHGVVFEGSLSPFRTSYPTDRYYLYFSGNEKAHPFADIAKPSPRGHRPKGQGTSGMGMTGGVLWKAVFDAALRMGVRFEPASRVEELLVDGEGRMKGVRYRAMDPVSAATALARHGELCRKASEYHQISVRLLAEWYDRRAEAMWSREAKERTLESRVVILAAGGFVMNEEWTRRFVPWADRVAKLGTVGDDGSGIRLGQSLGGAVSHMDRMSAWRLMYPPEALVEGIVVSAGGERIAAEDQYGATSCEVMIERFGGRGYLILDSAQWRKVKSQVGEQTRMPWTALIRFLIYWAHTKASSLEGLAKKLDVDPGRMGETVAAYNDAIRSGKPDPVGKRGWRTVISEPPFYGIDISLRPDGLMMVPAFPLGGLKVDGASGMVVDESGEKIRGLYAAGKNAAGLSSNRYVSGLALADCLFSGKRAGVNAAAAAAAAAASLGRSGGS</sequence>
<evidence type="ECO:0000256" key="2">
    <source>
        <dbReference type="ARBA" id="ARBA00022630"/>
    </source>
</evidence>
<keyword evidence="3" id="KW-0274">FAD</keyword>
<dbReference type="EMBL" id="ML119051">
    <property type="protein sequence ID" value="ROT42878.1"/>
    <property type="molecule type" value="Genomic_DNA"/>
</dbReference>
<dbReference type="PANTHER" id="PTHR43400:SF10">
    <property type="entry name" value="3-OXOSTEROID 1-DEHYDROGENASE"/>
    <property type="match status" value="1"/>
</dbReference>
<feature type="region of interest" description="Disordered" evidence="5">
    <location>
        <begin position="187"/>
        <end position="208"/>
    </location>
</feature>
<accession>A0A3N2Q897</accession>
<evidence type="ECO:0000256" key="4">
    <source>
        <dbReference type="ARBA" id="ARBA00023002"/>
    </source>
</evidence>
<dbReference type="RefSeq" id="XP_028470684.1">
    <property type="nucleotide sequence ID" value="XM_028610322.1"/>
</dbReference>
<keyword evidence="6" id="KW-0732">Signal</keyword>
<evidence type="ECO:0000256" key="6">
    <source>
        <dbReference type="SAM" id="SignalP"/>
    </source>
</evidence>
<keyword evidence="4" id="KW-0560">Oxidoreductase</keyword>
<dbReference type="GO" id="GO:0008202">
    <property type="term" value="P:steroid metabolic process"/>
    <property type="evidence" value="ECO:0007669"/>
    <property type="project" value="UniProtKB-ARBA"/>
</dbReference>
<evidence type="ECO:0000256" key="3">
    <source>
        <dbReference type="ARBA" id="ARBA00022827"/>
    </source>
</evidence>
<dbReference type="PANTHER" id="PTHR43400">
    <property type="entry name" value="FUMARATE REDUCTASE"/>
    <property type="match status" value="1"/>
</dbReference>
<name>A0A3N2Q897_SODAK</name>
<dbReference type="Gene3D" id="3.90.700.10">
    <property type="entry name" value="Succinate dehydrogenase/fumarate reductase flavoprotein, catalytic domain"/>
    <property type="match status" value="1"/>
</dbReference>
<dbReference type="InterPro" id="IPR027477">
    <property type="entry name" value="Succ_DH/fumarate_Rdtase_cat_sf"/>
</dbReference>
<keyword evidence="9" id="KW-1185">Reference proteome</keyword>
<dbReference type="InterPro" id="IPR036188">
    <property type="entry name" value="FAD/NAD-bd_sf"/>
</dbReference>
<dbReference type="SUPFAM" id="SSF56425">
    <property type="entry name" value="Succinate dehydrogenase/fumarate reductase flavoprotein, catalytic domain"/>
    <property type="match status" value="1"/>
</dbReference>
<feature type="domain" description="FAD-dependent oxidoreductase 2 FAD-binding" evidence="7">
    <location>
        <begin position="54"/>
        <end position="551"/>
    </location>
</feature>
<comment type="cofactor">
    <cofactor evidence="1">
        <name>FAD</name>
        <dbReference type="ChEBI" id="CHEBI:57692"/>
    </cofactor>
</comment>
<evidence type="ECO:0000256" key="1">
    <source>
        <dbReference type="ARBA" id="ARBA00001974"/>
    </source>
</evidence>
<dbReference type="NCBIfam" id="NF005511">
    <property type="entry name" value="PRK07121.1-4"/>
    <property type="match status" value="1"/>
</dbReference>
<evidence type="ECO:0000313" key="8">
    <source>
        <dbReference type="EMBL" id="ROT42878.1"/>
    </source>
</evidence>
<evidence type="ECO:0000313" key="9">
    <source>
        <dbReference type="Proteomes" id="UP000272025"/>
    </source>
</evidence>
<dbReference type="GO" id="GO:0016491">
    <property type="term" value="F:oxidoreductase activity"/>
    <property type="evidence" value="ECO:0007669"/>
    <property type="project" value="UniProtKB-KW"/>
</dbReference>
<dbReference type="Gene3D" id="3.50.50.60">
    <property type="entry name" value="FAD/NAD(P)-binding domain"/>
    <property type="match status" value="2"/>
</dbReference>
<evidence type="ECO:0000259" key="7">
    <source>
        <dbReference type="Pfam" id="PF00890"/>
    </source>
</evidence>
<dbReference type="OrthoDB" id="7777654at2759"/>
<dbReference type="PRINTS" id="PR00411">
    <property type="entry name" value="PNDRDTASEI"/>
</dbReference>
<dbReference type="InterPro" id="IPR050315">
    <property type="entry name" value="FAD-oxidoreductase_2"/>
</dbReference>
<protein>
    <submittedName>
        <fullName evidence="8">FAD/NAD(P)-binding domain-containing protein</fullName>
    </submittedName>
</protein>
<dbReference type="STRING" id="1314773.A0A3N2Q897"/>
<reference evidence="8 9" key="1">
    <citation type="journal article" date="2018" name="Mol. Ecol.">
        <title>The obligate alkalophilic soda-lake fungus Sodiomyces alkalinus has shifted to a protein diet.</title>
        <authorList>
            <person name="Grum-Grzhimaylo A.A."/>
            <person name="Falkoski D.L."/>
            <person name="van den Heuvel J."/>
            <person name="Valero-Jimenez C.A."/>
            <person name="Min B."/>
            <person name="Choi I.G."/>
            <person name="Lipzen A."/>
            <person name="Daum C.G."/>
            <person name="Aanen D.K."/>
            <person name="Tsang A."/>
            <person name="Henrissat B."/>
            <person name="Bilanenko E.N."/>
            <person name="de Vries R.P."/>
            <person name="van Kan J.A.L."/>
            <person name="Grigoriev I.V."/>
            <person name="Debets A.J.M."/>
        </authorList>
    </citation>
    <scope>NUCLEOTIDE SEQUENCE [LARGE SCALE GENOMIC DNA]</scope>
    <source>
        <strain evidence="8 9">F11</strain>
    </source>
</reference>
<proteinExistence type="predicted"/>
<dbReference type="Proteomes" id="UP000272025">
    <property type="component" value="Unassembled WGS sequence"/>
</dbReference>
<dbReference type="InterPro" id="IPR003953">
    <property type="entry name" value="FAD-dep_OxRdtase_2_FAD-bd"/>
</dbReference>
<evidence type="ECO:0000256" key="5">
    <source>
        <dbReference type="SAM" id="MobiDB-lite"/>
    </source>
</evidence>
<feature type="chain" id="PRO_5017952144" evidence="6">
    <location>
        <begin position="18"/>
        <end position="594"/>
    </location>
</feature>
<dbReference type="SUPFAM" id="SSF51905">
    <property type="entry name" value="FAD/NAD(P)-binding domain"/>
    <property type="match status" value="1"/>
</dbReference>
<dbReference type="GeneID" id="39578800"/>
<feature type="signal peptide" evidence="6">
    <location>
        <begin position="1"/>
        <end position="17"/>
    </location>
</feature>
<dbReference type="AlphaFoldDB" id="A0A3N2Q897"/>
<feature type="region of interest" description="Disordered" evidence="5">
    <location>
        <begin position="21"/>
        <end position="47"/>
    </location>
</feature>
<keyword evidence="2" id="KW-0285">Flavoprotein</keyword>
<organism evidence="8 9">
    <name type="scientific">Sodiomyces alkalinus (strain CBS 110278 / VKM F-3762 / F11)</name>
    <name type="common">Alkaliphilic filamentous fungus</name>
    <dbReference type="NCBI Taxonomy" id="1314773"/>
    <lineage>
        <taxon>Eukaryota</taxon>
        <taxon>Fungi</taxon>
        <taxon>Dikarya</taxon>
        <taxon>Ascomycota</taxon>
        <taxon>Pezizomycotina</taxon>
        <taxon>Sordariomycetes</taxon>
        <taxon>Hypocreomycetidae</taxon>
        <taxon>Glomerellales</taxon>
        <taxon>Plectosphaerellaceae</taxon>
        <taxon>Sodiomyces</taxon>
    </lineage>
</organism>
<gene>
    <name evidence="8" type="ORF">SODALDRAFT_327036</name>
</gene>